<dbReference type="Proteomes" id="UP001632037">
    <property type="component" value="Unassembled WGS sequence"/>
</dbReference>
<sequence length="52" mass="5948">MAYSHTILRNARSGNVKWTFRVTLDQESYHAGDILQANVFLCVVEPLHCNEV</sequence>
<keyword evidence="2" id="KW-1185">Reference proteome</keyword>
<comment type="caution">
    <text evidence="1">The sequence shown here is derived from an EMBL/GenBank/DDBJ whole genome shotgun (WGS) entry which is preliminary data.</text>
</comment>
<evidence type="ECO:0000313" key="2">
    <source>
        <dbReference type="Proteomes" id="UP001632037"/>
    </source>
</evidence>
<accession>A0ABD3EYP4</accession>
<gene>
    <name evidence="1" type="ORF">V7S43_015275</name>
</gene>
<reference evidence="1 2" key="1">
    <citation type="submission" date="2024-09" db="EMBL/GenBank/DDBJ databases">
        <title>Genome sequencing and assembly of Phytophthora oleae, isolate VK10A, causative agent of rot of olive drupes.</title>
        <authorList>
            <person name="Conti Taguali S."/>
            <person name="Riolo M."/>
            <person name="La Spada F."/>
            <person name="Cacciola S.O."/>
            <person name="Dionisio G."/>
        </authorList>
    </citation>
    <scope>NUCLEOTIDE SEQUENCE [LARGE SCALE GENOMIC DNA]</scope>
    <source>
        <strain evidence="1 2">VK10A</strain>
    </source>
</reference>
<name>A0ABD3EYP4_9STRA</name>
<proteinExistence type="predicted"/>
<evidence type="ECO:0000313" key="1">
    <source>
        <dbReference type="EMBL" id="KAL3659598.1"/>
    </source>
</evidence>
<organism evidence="1 2">
    <name type="scientific">Phytophthora oleae</name>
    <dbReference type="NCBI Taxonomy" id="2107226"/>
    <lineage>
        <taxon>Eukaryota</taxon>
        <taxon>Sar</taxon>
        <taxon>Stramenopiles</taxon>
        <taxon>Oomycota</taxon>
        <taxon>Peronosporomycetes</taxon>
        <taxon>Peronosporales</taxon>
        <taxon>Peronosporaceae</taxon>
        <taxon>Phytophthora</taxon>
    </lineage>
</organism>
<protein>
    <recommendedName>
        <fullName evidence="3">Arrestin-like N-terminal domain-containing protein</fullName>
    </recommendedName>
</protein>
<dbReference type="AlphaFoldDB" id="A0ABD3EYP4"/>
<dbReference type="EMBL" id="JBIMZQ010000045">
    <property type="protein sequence ID" value="KAL3659598.1"/>
    <property type="molecule type" value="Genomic_DNA"/>
</dbReference>
<evidence type="ECO:0008006" key="3">
    <source>
        <dbReference type="Google" id="ProtNLM"/>
    </source>
</evidence>